<keyword evidence="3" id="KW-1185">Reference proteome</keyword>
<name>A0A217EEL8_9GAMM</name>
<dbReference type="EMBL" id="FZLN01000001">
    <property type="protein sequence ID" value="SNQ28814.1"/>
    <property type="molecule type" value="Genomic_DNA"/>
</dbReference>
<proteinExistence type="predicted"/>
<evidence type="ECO:0000256" key="1">
    <source>
        <dbReference type="SAM" id="SignalP"/>
    </source>
</evidence>
<dbReference type="Proteomes" id="UP000243463">
    <property type="component" value="Unassembled WGS sequence"/>
</dbReference>
<gene>
    <name evidence="2" type="ORF">SAMN05444584_0742</name>
</gene>
<dbReference type="AlphaFoldDB" id="A0A217EEL8"/>
<organism evidence="2 3">
    <name type="scientific">Acinetobacter apis</name>
    <dbReference type="NCBI Taxonomy" id="1229165"/>
    <lineage>
        <taxon>Bacteria</taxon>
        <taxon>Pseudomonadati</taxon>
        <taxon>Pseudomonadota</taxon>
        <taxon>Gammaproteobacteria</taxon>
        <taxon>Moraxellales</taxon>
        <taxon>Moraxellaceae</taxon>
        <taxon>Acinetobacter</taxon>
    </lineage>
</organism>
<sequence>MKKLFIAAITITSSFYTFAQQTIIFECKTTNNKIVSIKQNENTVSYQFGRNLSYPELSFSIPKNSSSTFQWAGVGREIYYDVDVPNGNTVYTAYSSIDRMSDDHQTESGITVSINNRQIAKILCDQNKKPYVNNMEGVRLPTKN</sequence>
<evidence type="ECO:0000313" key="2">
    <source>
        <dbReference type="EMBL" id="SNQ28814.1"/>
    </source>
</evidence>
<feature type="chain" id="PRO_5012600721" description="Membrane-bound lysozyme-inhibitor of c-type lysozyme" evidence="1">
    <location>
        <begin position="20"/>
        <end position="144"/>
    </location>
</feature>
<evidence type="ECO:0000313" key="3">
    <source>
        <dbReference type="Proteomes" id="UP000243463"/>
    </source>
</evidence>
<reference evidence="3" key="1">
    <citation type="submission" date="2017-06" db="EMBL/GenBank/DDBJ databases">
        <authorList>
            <person name="Varghese N."/>
            <person name="Submissions S."/>
        </authorList>
    </citation>
    <scope>NUCLEOTIDE SEQUENCE [LARGE SCALE GENOMIC DNA]</scope>
    <source>
        <strain evidence="3">ANC 5114</strain>
    </source>
</reference>
<protein>
    <recommendedName>
        <fullName evidence="4">Membrane-bound lysozyme-inhibitor of c-type lysozyme</fullName>
    </recommendedName>
</protein>
<dbReference type="OrthoDB" id="6904567at2"/>
<feature type="signal peptide" evidence="1">
    <location>
        <begin position="1"/>
        <end position="19"/>
    </location>
</feature>
<accession>A0A217EEL8</accession>
<evidence type="ECO:0008006" key="4">
    <source>
        <dbReference type="Google" id="ProtNLM"/>
    </source>
</evidence>
<keyword evidence="1" id="KW-0732">Signal</keyword>
<dbReference type="RefSeq" id="WP_088822837.1">
    <property type="nucleotide sequence ID" value="NZ_FZLN01000001.1"/>
</dbReference>